<organism evidence="1 2">
    <name type="scientific">Echinicola strongylocentroti</name>
    <dbReference type="NCBI Taxonomy" id="1795355"/>
    <lineage>
        <taxon>Bacteria</taxon>
        <taxon>Pseudomonadati</taxon>
        <taxon>Bacteroidota</taxon>
        <taxon>Cytophagia</taxon>
        <taxon>Cytophagales</taxon>
        <taxon>Cyclobacteriaceae</taxon>
        <taxon>Echinicola</taxon>
    </lineage>
</organism>
<dbReference type="EMBL" id="CP030041">
    <property type="protein sequence ID" value="AWW29668.1"/>
    <property type="molecule type" value="Genomic_DNA"/>
</dbReference>
<proteinExistence type="predicted"/>
<keyword evidence="2" id="KW-1185">Reference proteome</keyword>
<dbReference type="RefSeq" id="WP_112783066.1">
    <property type="nucleotide sequence ID" value="NZ_CP030041.1"/>
</dbReference>
<dbReference type="AlphaFoldDB" id="A0A2Z4IGR4"/>
<dbReference type="Proteomes" id="UP000248688">
    <property type="component" value="Chromosome"/>
</dbReference>
<name>A0A2Z4IGR4_9BACT</name>
<accession>A0A2Z4IGR4</accession>
<reference evidence="1 2" key="1">
    <citation type="submission" date="2018-06" db="EMBL/GenBank/DDBJ databases">
        <title>Echinicola strongylocentroti sp. nov., isolated from a sea urchin Strongylocentrotus intermedius.</title>
        <authorList>
            <person name="Bae S.S."/>
        </authorList>
    </citation>
    <scope>NUCLEOTIDE SEQUENCE [LARGE SCALE GENOMIC DNA]</scope>
    <source>
        <strain evidence="1 2">MEBiC08714</strain>
    </source>
</reference>
<evidence type="ECO:0000313" key="1">
    <source>
        <dbReference type="EMBL" id="AWW29668.1"/>
    </source>
</evidence>
<dbReference type="KEGG" id="est:DN752_05775"/>
<protein>
    <submittedName>
        <fullName evidence="1">Uncharacterized protein</fullName>
    </submittedName>
</protein>
<sequence length="69" mass="7694">MAKDVTPFQGFFMLLVFSNLSKKISAIHNHQRFISPSTFPLDPFNPDYALGIVVRAEIARKSVSLEALA</sequence>
<gene>
    <name evidence="1" type="ORF">DN752_05775</name>
</gene>
<evidence type="ECO:0000313" key="2">
    <source>
        <dbReference type="Proteomes" id="UP000248688"/>
    </source>
</evidence>